<gene>
    <name evidence="3" type="ORF">AXX12_05575</name>
</gene>
<keyword evidence="1" id="KW-0732">Signal</keyword>
<evidence type="ECO:0000313" key="3">
    <source>
        <dbReference type="EMBL" id="KYZ77575.1"/>
    </source>
</evidence>
<feature type="chain" id="PRO_5007594992" description="Sporulation stage II protein D amidase enhancer LytB N-terminal domain-containing protein" evidence="1">
    <location>
        <begin position="23"/>
        <end position="439"/>
    </location>
</feature>
<feature type="domain" description="Sporulation stage II protein D amidase enhancer LytB N-terminal" evidence="2">
    <location>
        <begin position="145"/>
        <end position="234"/>
    </location>
</feature>
<dbReference type="Proteomes" id="UP000076268">
    <property type="component" value="Unassembled WGS sequence"/>
</dbReference>
<reference evidence="3 4" key="1">
    <citation type="submission" date="2016-02" db="EMBL/GenBank/DDBJ databases">
        <title>Anaerosporomusa subterraneum gen. nov., sp. nov., a spore-forming obligate anaerobe isolated from saprolite.</title>
        <authorList>
            <person name="Choi J.K."/>
            <person name="Shah M."/>
            <person name="Yee N."/>
        </authorList>
    </citation>
    <scope>NUCLEOTIDE SEQUENCE [LARGE SCALE GENOMIC DNA]</scope>
    <source>
        <strain evidence="3 4">RU4</strain>
    </source>
</reference>
<keyword evidence="4" id="KW-1185">Reference proteome</keyword>
<dbReference type="GO" id="GO:0030435">
    <property type="term" value="P:sporulation resulting in formation of a cellular spore"/>
    <property type="evidence" value="ECO:0007669"/>
    <property type="project" value="InterPro"/>
</dbReference>
<organism evidence="3 4">
    <name type="scientific">Anaerosporomusa subterranea</name>
    <dbReference type="NCBI Taxonomy" id="1794912"/>
    <lineage>
        <taxon>Bacteria</taxon>
        <taxon>Bacillati</taxon>
        <taxon>Bacillota</taxon>
        <taxon>Negativicutes</taxon>
        <taxon>Acetonemataceae</taxon>
        <taxon>Anaerosporomusa</taxon>
    </lineage>
</organism>
<dbReference type="GO" id="GO:0030288">
    <property type="term" value="C:outer membrane-bounded periplasmic space"/>
    <property type="evidence" value="ECO:0007669"/>
    <property type="project" value="TreeGrafter"/>
</dbReference>
<evidence type="ECO:0000259" key="2">
    <source>
        <dbReference type="Pfam" id="PF08486"/>
    </source>
</evidence>
<protein>
    <recommendedName>
        <fullName evidence="2">Sporulation stage II protein D amidase enhancer LytB N-terminal domain-containing protein</fullName>
    </recommendedName>
</protein>
<evidence type="ECO:0000256" key="1">
    <source>
        <dbReference type="SAM" id="SignalP"/>
    </source>
</evidence>
<evidence type="ECO:0000313" key="4">
    <source>
        <dbReference type="Proteomes" id="UP000076268"/>
    </source>
</evidence>
<dbReference type="EMBL" id="LSGP01000013">
    <property type="protein sequence ID" value="KYZ77575.1"/>
    <property type="molecule type" value="Genomic_DNA"/>
</dbReference>
<dbReference type="AlphaFoldDB" id="A0A154BUP0"/>
<dbReference type="PANTHER" id="PTHR30032:SF4">
    <property type="entry name" value="AMIDASE ENHANCER"/>
    <property type="match status" value="1"/>
</dbReference>
<sequence>MKFRIVLITLALLVLTSFSVWAKSTELQEPLIKVGLALQQTRVTVSADTAFFLRTDDANEFKKVYKAKENLSITIQGGRLAVNGIPTATSVIRLSFSDSPNRGHGGKLEQAVNEADSLNQQGQFIQLNGKRYRGVIEVRRQAGDNTLTAINILPMEAYLYGVIPKEISPSWPMEAIRAQAVAARSYAFAGVGKHQGQGFDVCPTVHCQVYGGRDSEAARSNQAVDETRGMMATYQGSVITAFFHSSSGGHTENSENVWGTPFPYLRGVRDFDQDSPRFVWDRRISIAQLTELLRTAGLSVGEVTGIELSPLTHQPVKAADRGVSGRVKTIKITGTAGRVQLSGAKFSSLLSLPSTLFDVSIARGEALPALTGKSARRGLVQDSSRDILLLSGKGSGHGIGLSQWGAKAMAEKAPLGSNQFYKEILAYYYPGATIQRWYK</sequence>
<dbReference type="STRING" id="1794912.AXX12_05575"/>
<dbReference type="RefSeq" id="WP_066240167.1">
    <property type="nucleotide sequence ID" value="NZ_LSGP01000013.1"/>
</dbReference>
<feature type="signal peptide" evidence="1">
    <location>
        <begin position="1"/>
        <end position="22"/>
    </location>
</feature>
<proteinExistence type="predicted"/>
<dbReference type="InterPro" id="IPR051922">
    <property type="entry name" value="Bact_Sporulation_Assoc"/>
</dbReference>
<dbReference type="Pfam" id="PF08486">
    <property type="entry name" value="SpoIID"/>
    <property type="match status" value="1"/>
</dbReference>
<comment type="caution">
    <text evidence="3">The sequence shown here is derived from an EMBL/GenBank/DDBJ whole genome shotgun (WGS) entry which is preliminary data.</text>
</comment>
<dbReference type="InterPro" id="IPR013486">
    <property type="entry name" value="SpoIID/LytB"/>
</dbReference>
<accession>A0A154BUP0</accession>
<dbReference type="InterPro" id="IPR013693">
    <property type="entry name" value="SpoIID/LytB_N"/>
</dbReference>
<name>A0A154BUP0_ANASB</name>
<dbReference type="OrthoDB" id="9794671at2"/>
<dbReference type="PANTHER" id="PTHR30032">
    <property type="entry name" value="N-ACETYLMURAMOYL-L-ALANINE AMIDASE-RELATED"/>
    <property type="match status" value="1"/>
</dbReference>
<dbReference type="NCBIfam" id="TIGR02669">
    <property type="entry name" value="SpoIID_LytB"/>
    <property type="match status" value="1"/>
</dbReference>